<dbReference type="InterPro" id="IPR017946">
    <property type="entry name" value="PLC-like_Pdiesterase_TIM-brl"/>
</dbReference>
<name>A0ABW3P584_9SPHN</name>
<dbReference type="PANTHER" id="PTHR46211:SF1">
    <property type="entry name" value="GLYCEROPHOSPHODIESTER PHOSPHODIESTERASE, CYTOPLASMIC"/>
    <property type="match status" value="1"/>
</dbReference>
<evidence type="ECO:0000313" key="3">
    <source>
        <dbReference type="Proteomes" id="UP001597203"/>
    </source>
</evidence>
<dbReference type="Pfam" id="PF03009">
    <property type="entry name" value="GDPD"/>
    <property type="match status" value="1"/>
</dbReference>
<keyword evidence="3" id="KW-1185">Reference proteome</keyword>
<dbReference type="RefSeq" id="WP_380913152.1">
    <property type="nucleotide sequence ID" value="NZ_JBHTLS010000132.1"/>
</dbReference>
<feature type="domain" description="GP-PDE" evidence="1">
    <location>
        <begin position="23"/>
        <end position="251"/>
    </location>
</feature>
<organism evidence="2 3">
    <name type="scientific">Sphingobium olei</name>
    <dbReference type="NCBI Taxonomy" id="420955"/>
    <lineage>
        <taxon>Bacteria</taxon>
        <taxon>Pseudomonadati</taxon>
        <taxon>Pseudomonadota</taxon>
        <taxon>Alphaproteobacteria</taxon>
        <taxon>Sphingomonadales</taxon>
        <taxon>Sphingomonadaceae</taxon>
        <taxon>Sphingobium</taxon>
    </lineage>
</organism>
<evidence type="ECO:0000313" key="2">
    <source>
        <dbReference type="EMBL" id="MFD1106449.1"/>
    </source>
</evidence>
<proteinExistence type="predicted"/>
<dbReference type="PANTHER" id="PTHR46211">
    <property type="entry name" value="GLYCEROPHOSPHORYL DIESTER PHOSPHODIESTERASE"/>
    <property type="match status" value="1"/>
</dbReference>
<comment type="caution">
    <text evidence="2">The sequence shown here is derived from an EMBL/GenBank/DDBJ whole genome shotgun (WGS) entry which is preliminary data.</text>
</comment>
<reference evidence="3" key="1">
    <citation type="journal article" date="2019" name="Int. J. Syst. Evol. Microbiol.">
        <title>The Global Catalogue of Microorganisms (GCM) 10K type strain sequencing project: providing services to taxonomists for standard genome sequencing and annotation.</title>
        <authorList>
            <consortium name="The Broad Institute Genomics Platform"/>
            <consortium name="The Broad Institute Genome Sequencing Center for Infectious Disease"/>
            <person name="Wu L."/>
            <person name="Ma J."/>
        </authorList>
    </citation>
    <scope>NUCLEOTIDE SEQUENCE [LARGE SCALE GENOMIC DNA]</scope>
    <source>
        <strain evidence="3">CCUG 54329</strain>
    </source>
</reference>
<accession>A0ABW3P584</accession>
<dbReference type="SUPFAM" id="SSF51695">
    <property type="entry name" value="PLC-like phosphodiesterases"/>
    <property type="match status" value="1"/>
</dbReference>
<evidence type="ECO:0000259" key="1">
    <source>
        <dbReference type="PROSITE" id="PS51704"/>
    </source>
</evidence>
<dbReference type="PROSITE" id="PS51704">
    <property type="entry name" value="GP_PDE"/>
    <property type="match status" value="1"/>
</dbReference>
<dbReference type="InterPro" id="IPR030395">
    <property type="entry name" value="GP_PDE_dom"/>
</dbReference>
<dbReference type="EMBL" id="JBHTLS010000132">
    <property type="protein sequence ID" value="MFD1106449.1"/>
    <property type="molecule type" value="Genomic_DNA"/>
</dbReference>
<dbReference type="Gene3D" id="3.20.20.190">
    <property type="entry name" value="Phosphatidylinositol (PI) phosphodiesterase"/>
    <property type="match status" value="1"/>
</dbReference>
<gene>
    <name evidence="2" type="ORF">ACFQ24_16425</name>
</gene>
<protein>
    <submittedName>
        <fullName evidence="2">Glycerophosphodiester phosphodiesterase family protein</fullName>
    </submittedName>
</protein>
<dbReference type="Proteomes" id="UP001597203">
    <property type="component" value="Unassembled WGS sequence"/>
</dbReference>
<sequence>MSGLPPDAPAASGRRADTGWLTARPFAHRGLHGPDASENGMAAFKAAIAACYGVECDVRVSRDGVPFVFHDVDLQRMSGRAEAIATLDADALDDMRLPDGGVVPRLSALLALCGDRTPLLVEIKAEGAQVRALCQGVADALAGHEAAPVAIMSFNPHVVRWFARQRNGQRRGLVLTLQGKGRLRRAVEQALALWIARPDFLACDIRDLPTALSRRARARGMPVLTWTVRCTADHERAARHADQIIFEAARD</sequence>